<comment type="function">
    <text evidence="6">Toxic component of a toxin-antitoxin (TA) system. An RNase.</text>
</comment>
<evidence type="ECO:0000313" key="9">
    <source>
        <dbReference type="EMBL" id="BDZ43981.1"/>
    </source>
</evidence>
<dbReference type="InterPro" id="IPR022907">
    <property type="entry name" value="VapC_family"/>
</dbReference>
<evidence type="ECO:0000256" key="6">
    <source>
        <dbReference type="HAMAP-Rule" id="MF_00265"/>
    </source>
</evidence>
<evidence type="ECO:0000259" key="7">
    <source>
        <dbReference type="Pfam" id="PF01850"/>
    </source>
</evidence>
<reference evidence="10" key="2">
    <citation type="journal article" date="2019" name="Int. J. Syst. Evol. Microbiol.">
        <title>The Global Catalogue of Microorganisms (GCM) 10K type strain sequencing project: providing services to taxonomists for standard genome sequencing and annotation.</title>
        <authorList>
            <consortium name="The Broad Institute Genomics Platform"/>
            <consortium name="The Broad Institute Genome Sequencing Center for Infectious Disease"/>
            <person name="Wu L."/>
            <person name="Ma J."/>
        </authorList>
    </citation>
    <scope>NUCLEOTIDE SEQUENCE [LARGE SCALE GENOMIC DNA]</scope>
    <source>
        <strain evidence="10">NBRC 108565</strain>
    </source>
</reference>
<keyword evidence="10" id="KW-1185">Reference proteome</keyword>
<dbReference type="EC" id="3.1.-.-" evidence="6"/>
<keyword evidence="3 6" id="KW-0479">Metal-binding</keyword>
<dbReference type="HAMAP" id="MF_00265">
    <property type="entry name" value="VapC_Nob1"/>
    <property type="match status" value="1"/>
</dbReference>
<organism evidence="9 10">
    <name type="scientific">Paraoerskovia sediminicola</name>
    <dbReference type="NCBI Taxonomy" id="1138587"/>
    <lineage>
        <taxon>Bacteria</taxon>
        <taxon>Bacillati</taxon>
        <taxon>Actinomycetota</taxon>
        <taxon>Actinomycetes</taxon>
        <taxon>Micrococcales</taxon>
        <taxon>Cellulomonadaceae</taxon>
        <taxon>Paraoerskovia</taxon>
    </lineage>
</organism>
<dbReference type="InterPro" id="IPR006226">
    <property type="entry name" value="Mtu_PIN"/>
</dbReference>
<sequence>MIAPDVTVLVGALVARHPHKHVCEPWLTAAIANPEPLALTDAVLGATVRILTHRRIYPNPLPATAALDLVEGLLAAPGTIRIGPGPRHWEIFGQLCRGSDVHGNLVADAQHASVAIEHGATWATLDRDFARFPGLRVVDPRA</sequence>
<evidence type="ECO:0000256" key="1">
    <source>
        <dbReference type="ARBA" id="ARBA00022649"/>
    </source>
</evidence>
<proteinExistence type="inferred from homology"/>
<dbReference type="Pfam" id="PF01850">
    <property type="entry name" value="PIN"/>
    <property type="match status" value="1"/>
</dbReference>
<evidence type="ECO:0000256" key="5">
    <source>
        <dbReference type="ARBA" id="ARBA00022842"/>
    </source>
</evidence>
<dbReference type="SUPFAM" id="SSF88723">
    <property type="entry name" value="PIN domain-like"/>
    <property type="match status" value="1"/>
</dbReference>
<comment type="similarity">
    <text evidence="6">Belongs to the PINc/VapC protein family.</text>
</comment>
<dbReference type="Proteomes" id="UP001321475">
    <property type="component" value="Chromosome"/>
</dbReference>
<dbReference type="NCBIfam" id="TIGR00028">
    <property type="entry name" value="Mtu_PIN_fam"/>
    <property type="match status" value="1"/>
</dbReference>
<feature type="binding site" evidence="6">
    <location>
        <position position="108"/>
    </location>
    <ligand>
        <name>Mg(2+)</name>
        <dbReference type="ChEBI" id="CHEBI:18420"/>
    </ligand>
</feature>
<dbReference type="Gene3D" id="3.40.50.1010">
    <property type="entry name" value="5'-nuclease"/>
    <property type="match status" value="1"/>
</dbReference>
<reference evidence="9" key="1">
    <citation type="journal article" date="2014" name="Int. J. Syst. Evol. Microbiol.">
        <title>Complete genome of a new Firmicutes species belonging to the dominant human colonic microbiota ('Ruminococcus bicirculans') reveals two chromosomes and a selective capacity to utilize plant glucans.</title>
        <authorList>
            <consortium name="NISC Comparative Sequencing Program"/>
            <person name="Wegmann U."/>
            <person name="Louis P."/>
            <person name="Goesmann A."/>
            <person name="Henrissat B."/>
            <person name="Duncan S.H."/>
            <person name="Flint H.J."/>
        </authorList>
    </citation>
    <scope>NUCLEOTIDE SEQUENCE</scope>
    <source>
        <strain evidence="9">NBRC 108565</strain>
    </source>
</reference>
<dbReference type="RefSeq" id="WP_286218059.1">
    <property type="nucleotide sequence ID" value="NZ_AP027729.1"/>
</dbReference>
<evidence type="ECO:0000313" key="8">
    <source>
        <dbReference type="EMBL" id="BDZ40712.1"/>
    </source>
</evidence>
<evidence type="ECO:0000256" key="3">
    <source>
        <dbReference type="ARBA" id="ARBA00022723"/>
    </source>
</evidence>
<dbReference type="InterPro" id="IPR002716">
    <property type="entry name" value="PIN_dom"/>
</dbReference>
<evidence type="ECO:0000256" key="4">
    <source>
        <dbReference type="ARBA" id="ARBA00022801"/>
    </source>
</evidence>
<comment type="cofactor">
    <cofactor evidence="6">
        <name>Mg(2+)</name>
        <dbReference type="ChEBI" id="CHEBI:18420"/>
    </cofactor>
</comment>
<keyword evidence="1 6" id="KW-1277">Toxin-antitoxin system</keyword>
<gene>
    <name evidence="9" type="primary">vapc25_2</name>
    <name evidence="6" type="synonym">vapC</name>
    <name evidence="8" type="synonym">vapc25_1</name>
    <name evidence="8" type="ORF">GCM10025865_00110</name>
    <name evidence="9" type="ORF">GCM10025865_32800</name>
</gene>
<keyword evidence="2 6" id="KW-0540">Nuclease</keyword>
<dbReference type="EMBL" id="AP027729">
    <property type="protein sequence ID" value="BDZ40712.1"/>
    <property type="molecule type" value="Genomic_DNA"/>
</dbReference>
<feature type="binding site" evidence="6">
    <location>
        <position position="5"/>
    </location>
    <ligand>
        <name>Mg(2+)</name>
        <dbReference type="ChEBI" id="CHEBI:18420"/>
    </ligand>
</feature>
<evidence type="ECO:0000256" key="2">
    <source>
        <dbReference type="ARBA" id="ARBA00022722"/>
    </source>
</evidence>
<evidence type="ECO:0000313" key="10">
    <source>
        <dbReference type="Proteomes" id="UP001321475"/>
    </source>
</evidence>
<feature type="domain" description="PIN" evidence="7">
    <location>
        <begin position="4"/>
        <end position="133"/>
    </location>
</feature>
<protein>
    <recommendedName>
        <fullName evidence="6">Ribonuclease VapC</fullName>
        <shortName evidence="6">RNase VapC</shortName>
        <ecNumber evidence="6">3.1.-.-</ecNumber>
    </recommendedName>
    <alternativeName>
        <fullName evidence="6">Toxin VapC</fullName>
    </alternativeName>
</protein>
<keyword evidence="4 6" id="KW-0378">Hydrolase</keyword>
<reference evidence="9" key="3">
    <citation type="submission" date="2023-02" db="EMBL/GenBank/DDBJ databases">
        <authorList>
            <person name="Sun Q."/>
            <person name="Mori K."/>
        </authorList>
    </citation>
    <scope>NUCLEOTIDE SEQUENCE</scope>
    <source>
        <strain evidence="9">NBRC 108565</strain>
    </source>
</reference>
<keyword evidence="6" id="KW-0800">Toxin</keyword>
<accession>A0ABN6XK72</accession>
<dbReference type="EMBL" id="AP027729">
    <property type="protein sequence ID" value="BDZ43981.1"/>
    <property type="molecule type" value="Genomic_DNA"/>
</dbReference>
<keyword evidence="5 6" id="KW-0460">Magnesium</keyword>
<dbReference type="InterPro" id="IPR029060">
    <property type="entry name" value="PIN-like_dom_sf"/>
</dbReference>
<name>A0ABN6XK72_9CELL</name>